<keyword evidence="9" id="KW-1185">Reference proteome</keyword>
<comment type="caution">
    <text evidence="8">The sequence shown here is derived from an EMBL/GenBank/DDBJ whole genome shotgun (WGS) entry which is preliminary data.</text>
</comment>
<dbReference type="GO" id="GO:0005737">
    <property type="term" value="C:cytoplasm"/>
    <property type="evidence" value="ECO:0007669"/>
    <property type="project" value="UniProtKB-SubCell"/>
</dbReference>
<comment type="function">
    <text evidence="6">Involved in correct processing of both the 5' and 3' ends of 23S rRNA precursor. Processes 30S rRNA precursor transcript even in absence of ribonuclease 3 (Rnc); Rnc processes 30S rRNA into smaller rRNA precursors.</text>
</comment>
<dbReference type="EC" id="3.1.26.-" evidence="6"/>
<dbReference type="GO" id="GO:0004525">
    <property type="term" value="F:ribonuclease III activity"/>
    <property type="evidence" value="ECO:0007669"/>
    <property type="project" value="InterPro"/>
</dbReference>
<evidence type="ECO:0000256" key="1">
    <source>
        <dbReference type="ARBA" id="ARBA00022517"/>
    </source>
</evidence>
<accession>A0A6M0R8M2</accession>
<dbReference type="GO" id="GO:0006364">
    <property type="term" value="P:rRNA processing"/>
    <property type="evidence" value="ECO:0007669"/>
    <property type="project" value="UniProtKB-UniRule"/>
</dbReference>
<dbReference type="PANTHER" id="PTHR34276:SF1">
    <property type="entry name" value="MINI-RIBONUCLEASE 3"/>
    <property type="match status" value="1"/>
</dbReference>
<feature type="domain" description="RNase III" evidence="7">
    <location>
        <begin position="22"/>
        <end position="121"/>
    </location>
</feature>
<keyword evidence="6" id="KW-0694">RNA-binding</keyword>
<organism evidence="8 9">
    <name type="scientific">Clostridium niameyense</name>
    <dbReference type="NCBI Taxonomy" id="1622073"/>
    <lineage>
        <taxon>Bacteria</taxon>
        <taxon>Bacillati</taxon>
        <taxon>Bacillota</taxon>
        <taxon>Clostridia</taxon>
        <taxon>Eubacteriales</taxon>
        <taxon>Clostridiaceae</taxon>
        <taxon>Clostridium</taxon>
    </lineage>
</organism>
<dbReference type="InterPro" id="IPR036389">
    <property type="entry name" value="RNase_III_sf"/>
</dbReference>
<comment type="similarity">
    <text evidence="6">Belongs to the MrnC RNase family.</text>
</comment>
<comment type="subcellular location">
    <subcellularLocation>
        <location evidence="6">Cytoplasm</location>
    </subcellularLocation>
</comment>
<evidence type="ECO:0000313" key="8">
    <source>
        <dbReference type="EMBL" id="NEZ46595.1"/>
    </source>
</evidence>
<dbReference type="RefSeq" id="WP_050606359.1">
    <property type="nucleotide sequence ID" value="NZ_CABKUB010000006.1"/>
</dbReference>
<dbReference type="PIRSF" id="PIRSF005520">
    <property type="entry name" value="UCP005520"/>
    <property type="match status" value="1"/>
</dbReference>
<evidence type="ECO:0000259" key="7">
    <source>
        <dbReference type="Pfam" id="PF00636"/>
    </source>
</evidence>
<reference evidence="8 9" key="1">
    <citation type="submission" date="2019-04" db="EMBL/GenBank/DDBJ databases">
        <title>Genome sequencing of Clostridium botulinum Groups I-IV and Clostridium butyricum.</title>
        <authorList>
            <person name="Brunt J."/>
            <person name="Van Vliet A.H.M."/>
            <person name="Stringer S.C."/>
            <person name="Carter A.T."/>
            <person name="Peck M.W."/>
        </authorList>
    </citation>
    <scope>NUCLEOTIDE SEQUENCE [LARGE SCALE GENOMIC DNA]</scope>
    <source>
        <strain evidence="8 9">IFR 18/094</strain>
    </source>
</reference>
<evidence type="ECO:0000256" key="4">
    <source>
        <dbReference type="ARBA" id="ARBA00022759"/>
    </source>
</evidence>
<name>A0A6M0R8M2_9CLOT</name>
<gene>
    <name evidence="6" type="primary">mrnC</name>
    <name evidence="8" type="ORF">FDF74_05120</name>
</gene>
<dbReference type="HAMAP" id="MF_01468">
    <property type="entry name" value="RNase_Mini_III"/>
    <property type="match status" value="1"/>
</dbReference>
<keyword evidence="5 6" id="KW-0378">Hydrolase</keyword>
<comment type="subunit">
    <text evidence="6">Homodimer.</text>
</comment>
<dbReference type="OrthoDB" id="46571at2"/>
<keyword evidence="6" id="KW-0963">Cytoplasm</keyword>
<evidence type="ECO:0000313" key="9">
    <source>
        <dbReference type="Proteomes" id="UP000473885"/>
    </source>
</evidence>
<comment type="cofactor">
    <cofactor evidence="6">
        <name>Mg(2+)</name>
        <dbReference type="ChEBI" id="CHEBI:18420"/>
    </cofactor>
</comment>
<sequence length="146" mass="16939">MEFDLFKDKFTERDVKQLNPLVLAFIGDAAYEIFIRTFMVDGNREMSVHKLHVKAIQHVKAHGQSEYIKKIMPTLTEDEMYIFKRGRNAKSGTIPKNADVQEYKFATGFEALIGFLYLTNQVDRLNYILNTIVNYNKGGKNKEHES</sequence>
<dbReference type="Gene3D" id="1.10.1520.10">
    <property type="entry name" value="Ribonuclease III domain"/>
    <property type="match status" value="1"/>
</dbReference>
<keyword evidence="6" id="KW-0460">Magnesium</keyword>
<evidence type="ECO:0000256" key="5">
    <source>
        <dbReference type="ARBA" id="ARBA00022801"/>
    </source>
</evidence>
<feature type="active site" evidence="6">
    <location>
        <position position="28"/>
    </location>
</feature>
<proteinExistence type="inferred from homology"/>
<keyword evidence="4 6" id="KW-0255">Endonuclease</keyword>
<keyword evidence="6" id="KW-0699">rRNA-binding</keyword>
<evidence type="ECO:0000256" key="2">
    <source>
        <dbReference type="ARBA" id="ARBA00022552"/>
    </source>
</evidence>
<keyword evidence="3 6" id="KW-0540">Nuclease</keyword>
<evidence type="ECO:0000256" key="3">
    <source>
        <dbReference type="ARBA" id="ARBA00022722"/>
    </source>
</evidence>
<dbReference type="GO" id="GO:0019843">
    <property type="term" value="F:rRNA binding"/>
    <property type="evidence" value="ECO:0007669"/>
    <property type="project" value="UniProtKB-UniRule"/>
</dbReference>
<dbReference type="Proteomes" id="UP000473885">
    <property type="component" value="Unassembled WGS sequence"/>
</dbReference>
<protein>
    <recommendedName>
        <fullName evidence="6">Mini-ribonuclease 3</fullName>
        <shortName evidence="6">Mini-3</shortName>
        <shortName evidence="6">Mini-RNase 3</shortName>
        <ecNumber evidence="6">3.1.26.-</ecNumber>
    </recommendedName>
    <alternativeName>
        <fullName evidence="6">Mini-RNase III</fullName>
        <shortName evidence="6">Mini-III</shortName>
    </alternativeName>
</protein>
<dbReference type="EMBL" id="SXDP01000003">
    <property type="protein sequence ID" value="NEZ46595.1"/>
    <property type="molecule type" value="Genomic_DNA"/>
</dbReference>
<dbReference type="Pfam" id="PF00636">
    <property type="entry name" value="Ribonuclease_3"/>
    <property type="match status" value="1"/>
</dbReference>
<evidence type="ECO:0000256" key="6">
    <source>
        <dbReference type="HAMAP-Rule" id="MF_01468"/>
    </source>
</evidence>
<keyword evidence="1 6" id="KW-0690">Ribosome biogenesis</keyword>
<dbReference type="AlphaFoldDB" id="A0A6M0R8M2"/>
<dbReference type="PANTHER" id="PTHR34276">
    <property type="entry name" value="MINI-RIBONUCLEASE 3"/>
    <property type="match status" value="1"/>
</dbReference>
<keyword evidence="2 6" id="KW-0698">rRNA processing</keyword>
<dbReference type="InterPro" id="IPR008226">
    <property type="entry name" value="Mini3_fam"/>
</dbReference>
<dbReference type="SUPFAM" id="SSF69065">
    <property type="entry name" value="RNase III domain-like"/>
    <property type="match status" value="1"/>
</dbReference>
<dbReference type="InterPro" id="IPR000999">
    <property type="entry name" value="RNase_III_dom"/>
</dbReference>